<sequence>MILLLNAHKETNPKRINFQCFSKNETFSQISDAQFQVASYIGLNCLFDFFIIKCQTVQDPIDFSLTTSSKPQTFVNLEYNLPVYEKYPVVMCYPPMVYESRWQQIIFGIEIYKYYGADMQIQYVNSAMQEIYDLLEIYEKKGIIRIEPFAFVDFDIETIEKIGINPMLELDGRNLPLALTDCLMKYRESAEYIIIADVDDILFPQRTPLYNEFSYWNTKFPTSSAFIYYRSYAKVEVGETFDEFSLEKTIKSLQKVEKLEYGKAESAEYIIIADVDDILFPQRTPLYNEFSYWNTKFPTSSAFIYYRSYAKVEVGETFDEFSLEKTIKSLQKVEKLEYGKAVYQTKYAEAAWIHWPAIRNNSGVVPPKDGRILHVQIKESAMYTVTLNLLTISNC</sequence>
<accession>A0AC34FMB6</accession>
<dbReference type="Proteomes" id="UP000887579">
    <property type="component" value="Unplaced"/>
</dbReference>
<evidence type="ECO:0000313" key="2">
    <source>
        <dbReference type="WBParaSite" id="ES5_v2.g17673.t1"/>
    </source>
</evidence>
<name>A0AC34FMB6_9BILA</name>
<organism evidence="1 2">
    <name type="scientific">Panagrolaimus sp. ES5</name>
    <dbReference type="NCBI Taxonomy" id="591445"/>
    <lineage>
        <taxon>Eukaryota</taxon>
        <taxon>Metazoa</taxon>
        <taxon>Ecdysozoa</taxon>
        <taxon>Nematoda</taxon>
        <taxon>Chromadorea</taxon>
        <taxon>Rhabditida</taxon>
        <taxon>Tylenchina</taxon>
        <taxon>Panagrolaimomorpha</taxon>
        <taxon>Panagrolaimoidea</taxon>
        <taxon>Panagrolaimidae</taxon>
        <taxon>Panagrolaimus</taxon>
    </lineage>
</organism>
<dbReference type="WBParaSite" id="ES5_v2.g17673.t1">
    <property type="protein sequence ID" value="ES5_v2.g17673.t1"/>
    <property type="gene ID" value="ES5_v2.g17673"/>
</dbReference>
<reference evidence="2" key="1">
    <citation type="submission" date="2022-11" db="UniProtKB">
        <authorList>
            <consortium name="WormBaseParasite"/>
        </authorList>
    </citation>
    <scope>IDENTIFICATION</scope>
</reference>
<evidence type="ECO:0000313" key="1">
    <source>
        <dbReference type="Proteomes" id="UP000887579"/>
    </source>
</evidence>
<protein>
    <submittedName>
        <fullName evidence="2">Glycosyltransferase family 92 protein</fullName>
    </submittedName>
</protein>
<proteinExistence type="predicted"/>